<dbReference type="EMBL" id="SHBP01000001">
    <property type="protein sequence ID" value="RZO23010.1"/>
    <property type="molecule type" value="Genomic_DNA"/>
</dbReference>
<dbReference type="InterPro" id="IPR011055">
    <property type="entry name" value="Dup_hybrid_motif"/>
</dbReference>
<dbReference type="GO" id="GO:0004222">
    <property type="term" value="F:metalloendopeptidase activity"/>
    <property type="evidence" value="ECO:0007669"/>
    <property type="project" value="TreeGrafter"/>
</dbReference>
<evidence type="ECO:0000313" key="3">
    <source>
        <dbReference type="EMBL" id="RZO23010.1"/>
    </source>
</evidence>
<evidence type="ECO:0000259" key="2">
    <source>
        <dbReference type="Pfam" id="PF01551"/>
    </source>
</evidence>
<feature type="transmembrane region" description="Helical" evidence="1">
    <location>
        <begin position="21"/>
        <end position="43"/>
    </location>
</feature>
<dbReference type="PANTHER" id="PTHR21666:SF291">
    <property type="entry name" value="STAGE II SPORULATION PROTEIN Q"/>
    <property type="match status" value="1"/>
</dbReference>
<dbReference type="AlphaFoldDB" id="A0A520MP81"/>
<dbReference type="Gene3D" id="2.70.70.10">
    <property type="entry name" value="Glucose Permease (Domain IIA)"/>
    <property type="match status" value="1"/>
</dbReference>
<keyword evidence="1" id="KW-0472">Membrane</keyword>
<accession>A0A520MP81</accession>
<protein>
    <submittedName>
        <fullName evidence="3">M23 family metallopeptidase</fullName>
    </submittedName>
</protein>
<dbReference type="Pfam" id="PF01551">
    <property type="entry name" value="Peptidase_M23"/>
    <property type="match status" value="1"/>
</dbReference>
<dbReference type="FunFam" id="2.70.70.10:FF:000006">
    <property type="entry name" value="M23 family peptidase"/>
    <property type="match status" value="1"/>
</dbReference>
<dbReference type="CDD" id="cd12797">
    <property type="entry name" value="M23_peptidase"/>
    <property type="match status" value="1"/>
</dbReference>
<dbReference type="InterPro" id="IPR016047">
    <property type="entry name" value="M23ase_b-sheet_dom"/>
</dbReference>
<evidence type="ECO:0000256" key="1">
    <source>
        <dbReference type="SAM" id="Phobius"/>
    </source>
</evidence>
<gene>
    <name evidence="3" type="ORF">EVB03_01205</name>
</gene>
<dbReference type="InterPro" id="IPR050570">
    <property type="entry name" value="Cell_wall_metabolism_enzyme"/>
</dbReference>
<keyword evidence="1" id="KW-0812">Transmembrane</keyword>
<feature type="domain" description="M23ase beta-sheet core" evidence="2">
    <location>
        <begin position="211"/>
        <end position="304"/>
    </location>
</feature>
<organism evidence="3 4">
    <name type="scientific">SAR92 clade bacterium</name>
    <dbReference type="NCBI Taxonomy" id="2315479"/>
    <lineage>
        <taxon>Bacteria</taxon>
        <taxon>Pseudomonadati</taxon>
        <taxon>Pseudomonadota</taxon>
        <taxon>Gammaproteobacteria</taxon>
        <taxon>Cellvibrionales</taxon>
        <taxon>Porticoccaceae</taxon>
        <taxon>SAR92 clade</taxon>
    </lineage>
</organism>
<comment type="caution">
    <text evidence="3">The sequence shown here is derived from an EMBL/GenBank/DDBJ whole genome shotgun (WGS) entry which is preliminary data.</text>
</comment>
<dbReference type="Proteomes" id="UP000315889">
    <property type="component" value="Unassembled WGS sequence"/>
</dbReference>
<evidence type="ECO:0000313" key="4">
    <source>
        <dbReference type="Proteomes" id="UP000315889"/>
    </source>
</evidence>
<dbReference type="SUPFAM" id="SSF51261">
    <property type="entry name" value="Duplicated hybrid motif"/>
    <property type="match status" value="1"/>
</dbReference>
<keyword evidence="1" id="KW-1133">Transmembrane helix</keyword>
<name>A0A520MP81_9GAMM</name>
<sequence>MKIILISNRAEKVRTIRLNSWAKCVLSALVLGVPLAAGTMLGVKIADGRWELLFDNSIVEMQHQIVAQQEQVDLGRQQLDNSLAAMTVRLARLRSRLVRLDALGEQLTQVASLEDGEFDFSSTPGLGGPVETPLSEIAEQAEIQDKVSVMFAKLDSTISSRESQLQILQSMLSDKKLKNEQFVAGRPVRKGWMSSEYGMRIDPFHGKKQWHGGIDFAGRKGDDVVAVASGVVTWSGDRSGYGLMVEINHSDGYVTRYAHNEKNLADLGAIVKKGEVIAQMGSSGRSTGPHVHFEVFKNGRTVDPATYIRRTYR</sequence>
<reference evidence="3 4" key="1">
    <citation type="submission" date="2019-02" db="EMBL/GenBank/DDBJ databases">
        <title>Prokaryotic population dynamics and viral predation in marine succession experiment using metagenomics: the confinement effect.</title>
        <authorList>
            <person name="Haro-Moreno J.M."/>
            <person name="Rodriguez-Valera F."/>
            <person name="Lopez-Perez M."/>
        </authorList>
    </citation>
    <scope>NUCLEOTIDE SEQUENCE [LARGE SCALE GENOMIC DNA]</scope>
    <source>
        <strain evidence="3">MED-G170</strain>
    </source>
</reference>
<dbReference type="PANTHER" id="PTHR21666">
    <property type="entry name" value="PEPTIDASE-RELATED"/>
    <property type="match status" value="1"/>
</dbReference>
<proteinExistence type="predicted"/>